<dbReference type="EMBL" id="AOHW01000045">
    <property type="protein sequence ID" value="ELY37703.1"/>
    <property type="molecule type" value="Genomic_DNA"/>
</dbReference>
<organism evidence="3 4">
    <name type="scientific">Natronorubrum tibetense GA33</name>
    <dbReference type="NCBI Taxonomy" id="1114856"/>
    <lineage>
        <taxon>Archaea</taxon>
        <taxon>Methanobacteriati</taxon>
        <taxon>Methanobacteriota</taxon>
        <taxon>Stenosarchaea group</taxon>
        <taxon>Halobacteria</taxon>
        <taxon>Halobacteriales</taxon>
        <taxon>Natrialbaceae</taxon>
        <taxon>Natronorubrum</taxon>
    </lineage>
</organism>
<sequence length="524" mass="57532">MSRELCTLDEFYEELFRRHGDGPAIRFRGEITTYADLDAQSAKLASAFHSLGLNESDRVAILMGNRPEFLLTEIAAARANVTTVPLNNQLSDEECEYILTDSAPDVLVVGPAFFDTVRDLQQRSLDCKHVIGLDSDSSLPIGFHSFEGVLAKAPSGLPVIRSSADDVATIFYTGGTTGEQKGTLHTHESIILNLYSHVYELEVRKGETGLLVTPLSHSAGYFAKTILMQGGTVVLDQKFDPETTLERIETDRISWLYLTPTMIAELLDQSAVADADTGALDTLVYGSAPIPTSRLKEGLDALGSVFVQFYGLTEVPNLVAVLPKSKHSTQNTEWLQSNGIPAQLANITLLDFGNEYDKWGDDIGEVGVQSPYAMTGYTDDDLTAPRSDSKWIRTGDIGRIDDNGRLFVLDRIQNAIVSDDQLVYSTEVESVIQSHPTVREVAVIGVPKRSADSLSDATFHKSEQDVKAVLSIADGELLELDELQEFCRERLDPPAVPDSVDTVGTLPQTPYGKVDKKLLREPYW</sequence>
<dbReference type="Proteomes" id="UP000011599">
    <property type="component" value="Unassembled WGS sequence"/>
</dbReference>
<proteinExistence type="predicted"/>
<evidence type="ECO:0000313" key="4">
    <source>
        <dbReference type="Proteomes" id="UP000011599"/>
    </source>
</evidence>
<dbReference type="PANTHER" id="PTHR43767">
    <property type="entry name" value="LONG-CHAIN-FATTY-ACID--COA LIGASE"/>
    <property type="match status" value="1"/>
</dbReference>
<keyword evidence="4" id="KW-1185">Reference proteome</keyword>
<name>L9VN75_9EURY</name>
<reference evidence="3 4" key="1">
    <citation type="journal article" date="2014" name="PLoS Genet.">
        <title>Phylogenetically driven sequencing of extremely halophilic archaea reveals strategies for static and dynamic osmo-response.</title>
        <authorList>
            <person name="Becker E.A."/>
            <person name="Seitzer P.M."/>
            <person name="Tritt A."/>
            <person name="Larsen D."/>
            <person name="Krusor M."/>
            <person name="Yao A.I."/>
            <person name="Wu D."/>
            <person name="Madern D."/>
            <person name="Eisen J.A."/>
            <person name="Darling A.E."/>
            <person name="Facciotti M.T."/>
        </authorList>
    </citation>
    <scope>NUCLEOTIDE SEQUENCE [LARGE SCALE GENOMIC DNA]</scope>
    <source>
        <strain evidence="3 4">GA33</strain>
    </source>
</reference>
<dbReference type="eggNOG" id="arCOG00856">
    <property type="taxonomic scope" value="Archaea"/>
</dbReference>
<evidence type="ECO:0000259" key="1">
    <source>
        <dbReference type="Pfam" id="PF00501"/>
    </source>
</evidence>
<protein>
    <submittedName>
        <fullName evidence="3">AMP-dependent synthetase/ligase</fullName>
    </submittedName>
</protein>
<feature type="domain" description="AMP-binding enzyme C-terminal" evidence="2">
    <location>
        <begin position="427"/>
        <end position="513"/>
    </location>
</feature>
<dbReference type="AlphaFoldDB" id="L9VN75"/>
<dbReference type="InterPro" id="IPR042099">
    <property type="entry name" value="ANL_N_sf"/>
</dbReference>
<dbReference type="InterPro" id="IPR050237">
    <property type="entry name" value="ATP-dep_AMP-bd_enzyme"/>
</dbReference>
<gene>
    <name evidence="3" type="ORF">C496_19385</name>
</gene>
<dbReference type="SUPFAM" id="SSF56801">
    <property type="entry name" value="Acetyl-CoA synthetase-like"/>
    <property type="match status" value="1"/>
</dbReference>
<accession>L9VN75</accession>
<dbReference type="STRING" id="1114856.GCA_000383975_04169"/>
<dbReference type="Gene3D" id="3.40.50.12780">
    <property type="entry name" value="N-terminal domain of ligase-like"/>
    <property type="match status" value="1"/>
</dbReference>
<keyword evidence="3" id="KW-0436">Ligase</keyword>
<dbReference type="Gene3D" id="3.30.300.30">
    <property type="match status" value="1"/>
</dbReference>
<dbReference type="Pfam" id="PF00501">
    <property type="entry name" value="AMP-binding"/>
    <property type="match status" value="1"/>
</dbReference>
<dbReference type="InterPro" id="IPR045851">
    <property type="entry name" value="AMP-bd_C_sf"/>
</dbReference>
<feature type="domain" description="AMP-dependent synthetase/ligase" evidence="1">
    <location>
        <begin position="16"/>
        <end position="377"/>
    </location>
</feature>
<dbReference type="RefSeq" id="WP_006092008.1">
    <property type="nucleotide sequence ID" value="NZ_AOHW01000045.1"/>
</dbReference>
<evidence type="ECO:0000259" key="2">
    <source>
        <dbReference type="Pfam" id="PF13193"/>
    </source>
</evidence>
<dbReference type="Pfam" id="PF13193">
    <property type="entry name" value="AMP-binding_C"/>
    <property type="match status" value="1"/>
</dbReference>
<comment type="caution">
    <text evidence="3">The sequence shown here is derived from an EMBL/GenBank/DDBJ whole genome shotgun (WGS) entry which is preliminary data.</text>
</comment>
<dbReference type="PATRIC" id="fig|1114856.3.peg.4013"/>
<dbReference type="OrthoDB" id="193284at2157"/>
<dbReference type="PANTHER" id="PTHR43767:SF7">
    <property type="entry name" value="MEDIUM_LONG-CHAIN-FATTY-ACID--COA LIGASE FADD8"/>
    <property type="match status" value="1"/>
</dbReference>
<evidence type="ECO:0000313" key="3">
    <source>
        <dbReference type="EMBL" id="ELY37703.1"/>
    </source>
</evidence>
<dbReference type="InterPro" id="IPR025110">
    <property type="entry name" value="AMP-bd_C"/>
</dbReference>
<dbReference type="GO" id="GO:0016877">
    <property type="term" value="F:ligase activity, forming carbon-sulfur bonds"/>
    <property type="evidence" value="ECO:0007669"/>
    <property type="project" value="UniProtKB-ARBA"/>
</dbReference>
<dbReference type="InterPro" id="IPR000873">
    <property type="entry name" value="AMP-dep_synth/lig_dom"/>
</dbReference>